<reference evidence="2" key="1">
    <citation type="submission" date="2018-05" db="EMBL/GenBank/DDBJ databases">
        <authorList>
            <person name="Lanie J.A."/>
            <person name="Ng W.-L."/>
            <person name="Kazmierczak K.M."/>
            <person name="Andrzejewski T.M."/>
            <person name="Davidsen T.M."/>
            <person name="Wayne K.J."/>
            <person name="Tettelin H."/>
            <person name="Glass J.I."/>
            <person name="Rusch D."/>
            <person name="Podicherti R."/>
            <person name="Tsui H.-C.T."/>
            <person name="Winkler M.E."/>
        </authorList>
    </citation>
    <scope>NUCLEOTIDE SEQUENCE</scope>
</reference>
<dbReference type="InterPro" id="IPR007160">
    <property type="entry name" value="DUF362"/>
</dbReference>
<name>A0A381TZD4_9ZZZZ</name>
<feature type="non-terminal residue" evidence="2">
    <location>
        <position position="1"/>
    </location>
</feature>
<gene>
    <name evidence="2" type="ORF">METZ01_LOCUS72397</name>
</gene>
<evidence type="ECO:0000259" key="1">
    <source>
        <dbReference type="Pfam" id="PF04015"/>
    </source>
</evidence>
<dbReference type="EMBL" id="UINC01005168">
    <property type="protein sequence ID" value="SVA19543.1"/>
    <property type="molecule type" value="Genomic_DNA"/>
</dbReference>
<evidence type="ECO:0000313" key="2">
    <source>
        <dbReference type="EMBL" id="SVA19543.1"/>
    </source>
</evidence>
<sequence>VLEPLKGEGRALVAVEPVTGDVRVAVRRALEGAEWRRVVPRGADVSLKVNLGWDLFIPGSITSPLVAEALILELREHVNSIYMVEADQVLEDVESAFYRSGMAAVCRRTGVKWVNMERTPAVAVARPDNVILRDVRIPQILRDTVLITVPVMKTHAKTVITGALKNQWGCLSKMRHEYHLVLDDALSDLNQVVRPVLSVMDGTVGLEGNGPKSGRPRLADRILCSSDPVALDTVQAICMGIDPARIPHLVRCAERGIGVADRTRIDVRGLVPEESVVPFLPARHNAVSMVENVLRKSSLKRLFFDTPIFRICLLGAKVYYRLWVAIYAKQHWRRIRAHEVYGPQWRDDWTGLSSTPPSPHD</sequence>
<dbReference type="Pfam" id="PF04015">
    <property type="entry name" value="DUF362"/>
    <property type="match status" value="1"/>
</dbReference>
<dbReference type="AlphaFoldDB" id="A0A381TZD4"/>
<protein>
    <recommendedName>
        <fullName evidence="1">DUF362 domain-containing protein</fullName>
    </recommendedName>
</protein>
<organism evidence="2">
    <name type="scientific">marine metagenome</name>
    <dbReference type="NCBI Taxonomy" id="408172"/>
    <lineage>
        <taxon>unclassified sequences</taxon>
        <taxon>metagenomes</taxon>
        <taxon>ecological metagenomes</taxon>
    </lineage>
</organism>
<feature type="domain" description="DUF362" evidence="1">
    <location>
        <begin position="45"/>
        <end position="235"/>
    </location>
</feature>
<accession>A0A381TZD4</accession>
<proteinExistence type="predicted"/>